<evidence type="ECO:0000256" key="1">
    <source>
        <dbReference type="SAM" id="MobiDB-lite"/>
    </source>
</evidence>
<organism evidence="2 3">
    <name type="scientific">Arthrobacter gandavensis</name>
    <dbReference type="NCBI Taxonomy" id="169960"/>
    <lineage>
        <taxon>Bacteria</taxon>
        <taxon>Bacillati</taxon>
        <taxon>Actinomycetota</taxon>
        <taxon>Actinomycetes</taxon>
        <taxon>Micrococcales</taxon>
        <taxon>Micrococcaceae</taxon>
        <taxon>Arthrobacter</taxon>
    </lineage>
</organism>
<proteinExistence type="predicted"/>
<feature type="compositionally biased region" description="Basic and acidic residues" evidence="1">
    <location>
        <begin position="1"/>
        <end position="17"/>
    </location>
</feature>
<sequence>MAENKDLPEDPHLREDISLPLPEPDNEDEHLAEDAGLPQDAEAGPEFDEHHYTAGQLNAGQYAAGLSPDGEYAQMREEELESD</sequence>
<feature type="region of interest" description="Disordered" evidence="1">
    <location>
        <begin position="1"/>
        <end position="83"/>
    </location>
</feature>
<accession>A0ABP5AQG0</accession>
<keyword evidence="3" id="KW-1185">Reference proteome</keyword>
<name>A0ABP5AQG0_9MICC</name>
<comment type="caution">
    <text evidence="2">The sequence shown here is derived from an EMBL/GenBank/DDBJ whole genome shotgun (WGS) entry which is preliminary data.</text>
</comment>
<evidence type="ECO:0000313" key="3">
    <source>
        <dbReference type="Proteomes" id="UP001500784"/>
    </source>
</evidence>
<protein>
    <recommendedName>
        <fullName evidence="4">DUF5709 domain-containing protein</fullName>
    </recommendedName>
</protein>
<gene>
    <name evidence="2" type="ORF">GCM10009688_26310</name>
</gene>
<evidence type="ECO:0000313" key="2">
    <source>
        <dbReference type="EMBL" id="GAA1920034.1"/>
    </source>
</evidence>
<dbReference type="Proteomes" id="UP001500784">
    <property type="component" value="Unassembled WGS sequence"/>
</dbReference>
<dbReference type="EMBL" id="BAAALV010000005">
    <property type="protein sequence ID" value="GAA1920034.1"/>
    <property type="molecule type" value="Genomic_DNA"/>
</dbReference>
<reference evidence="3" key="1">
    <citation type="journal article" date="2019" name="Int. J. Syst. Evol. Microbiol.">
        <title>The Global Catalogue of Microorganisms (GCM) 10K type strain sequencing project: providing services to taxonomists for standard genome sequencing and annotation.</title>
        <authorList>
            <consortium name="The Broad Institute Genomics Platform"/>
            <consortium name="The Broad Institute Genome Sequencing Center for Infectious Disease"/>
            <person name="Wu L."/>
            <person name="Ma J."/>
        </authorList>
    </citation>
    <scope>NUCLEOTIDE SEQUENCE [LARGE SCALE GENOMIC DNA]</scope>
    <source>
        <strain evidence="3">JCM 13316</strain>
    </source>
</reference>
<evidence type="ECO:0008006" key="4">
    <source>
        <dbReference type="Google" id="ProtNLM"/>
    </source>
</evidence>
<dbReference type="RefSeq" id="WP_152228875.1">
    <property type="nucleotide sequence ID" value="NZ_BAAALV010000005.1"/>
</dbReference>